<sequence length="499" mass="52657">MLMKGYDGMNELLRALRPVKNRIRLGRLWCGAATGLAAGAAAALVLLAVTTFVPLEGRWWIAGAAVAGGALLGAVINALRPVDSREAARAADRCGLRERTVTALEMADRPPADGKAAELVAAQRQDACEHLQALDARKIRLQAPKKRLLAAAALLVLCAGTLLIPGGGDRIVSERKILQEKTARMAEEIDEAEAAEEAGKTEKEKAELRKLTADLKRELEDSRDDVDALVAVDKAESRLEEIRQKTAGDAVSELADALRDAGMDAAAQALENGDAAEMSAALSEINTDELKEAAKGLSGEAQEMAEQMAQAAQQGEMSDAQMQAMQSGSSQASVMQQALAQMKAALGAAQGASSQQQQSSNSNSSGSGSGGSGNQGQNAAGAGSGTTNEEEQGGGSGNKSSASRGNRPPEYKEGEYETIYDPEKVNTASRDVMTEQQQLGKDSVQIETGPGKGSLEGNVPYRQVIGEYAETEAQAAESAHLTREQKEWVDEYFRQLTDE</sequence>
<feature type="transmembrane region" description="Helical" evidence="3">
    <location>
        <begin position="59"/>
        <end position="79"/>
    </location>
</feature>
<feature type="transmembrane region" description="Helical" evidence="3">
    <location>
        <begin position="148"/>
        <end position="168"/>
    </location>
</feature>
<reference evidence="4" key="1">
    <citation type="journal article" date="2013" name="PLoS ONE">
        <title>Metagenomic insights into the carbohydrate-active enzymes carried by the microorganisms adhering to solid digesta in the rumen of cows.</title>
        <authorList>
            <person name="Wang L."/>
            <person name="Hatem A."/>
            <person name="Catalyurek U.V."/>
            <person name="Morrison M."/>
            <person name="Yu Z."/>
        </authorList>
    </citation>
    <scope>NUCLEOTIDE SEQUENCE</scope>
</reference>
<feature type="compositionally biased region" description="Polar residues" evidence="2">
    <location>
        <begin position="426"/>
        <end position="440"/>
    </location>
</feature>
<evidence type="ECO:0000256" key="3">
    <source>
        <dbReference type="SAM" id="Phobius"/>
    </source>
</evidence>
<keyword evidence="3" id="KW-1133">Transmembrane helix</keyword>
<evidence type="ECO:0000256" key="1">
    <source>
        <dbReference type="SAM" id="Coils"/>
    </source>
</evidence>
<dbReference type="AlphaFoldDB" id="W0FLG6"/>
<feature type="region of interest" description="Disordered" evidence="2">
    <location>
        <begin position="343"/>
        <end position="458"/>
    </location>
</feature>
<name>W0FLG6_9BACT</name>
<keyword evidence="1" id="KW-0175">Coiled coil</keyword>
<organism evidence="4">
    <name type="scientific">uncultured bacterium Contig1767</name>
    <dbReference type="NCBI Taxonomy" id="1393509"/>
    <lineage>
        <taxon>Bacteria</taxon>
        <taxon>environmental samples</taxon>
    </lineage>
</organism>
<protein>
    <submittedName>
        <fullName evidence="4">Uncharacterized protein</fullName>
    </submittedName>
</protein>
<feature type="transmembrane region" description="Helical" evidence="3">
    <location>
        <begin position="28"/>
        <end position="53"/>
    </location>
</feature>
<proteinExistence type="predicted"/>
<evidence type="ECO:0000256" key="2">
    <source>
        <dbReference type="SAM" id="MobiDB-lite"/>
    </source>
</evidence>
<keyword evidence="3" id="KW-0472">Membrane</keyword>
<keyword evidence="3" id="KW-0812">Transmembrane</keyword>
<feature type="region of interest" description="Disordered" evidence="2">
    <location>
        <begin position="300"/>
        <end position="329"/>
    </location>
</feature>
<evidence type="ECO:0000313" key="4">
    <source>
        <dbReference type="EMBL" id="AHF23815.1"/>
    </source>
</evidence>
<feature type="compositionally biased region" description="Low complexity" evidence="2">
    <location>
        <begin position="343"/>
        <end position="366"/>
    </location>
</feature>
<dbReference type="EMBL" id="KC246776">
    <property type="protein sequence ID" value="AHF23815.1"/>
    <property type="molecule type" value="Genomic_DNA"/>
</dbReference>
<feature type="coiled-coil region" evidence="1">
    <location>
        <begin position="175"/>
        <end position="225"/>
    </location>
</feature>
<accession>W0FLG6</accession>